<proteinExistence type="predicted"/>
<feature type="domain" description="G-protein coupled receptors family 1 profile" evidence="10">
    <location>
        <begin position="219"/>
        <end position="334"/>
    </location>
</feature>
<sequence>MFFFSPTPLFFPPAPAASTSLPPRSPGDKLRSPQCLSPALCCPFAAPDNSCPRPYASLSHSQWEPCSPPRPTHPQGPAHPPAPCSDRSQDRIPPPPGLLPWSRTTRPRLLHHPRQHPMEKMRARSMSPIWPWTASRCSSASAGWWATGPSSGFLAAASAGTPSPSTSSTWPSLTSPSSSSCSPPRSSTSWTTSPAAPSLSSCTSGRSSCPCCSPTTWACTSSQPSASRAFLCLSHQHEQCRLALISMYALNFAVFAPSMVISSTLLFIKVQCGSQRRQPRRLYIVIFLTVLFFLLFALPLSIWNFLQHVSYMLGQSQVVFLLGCINSSINPFIYFLVGSCRRRCSLVSLQVAFRRVFEELADNTVCSDNATMDTLSPAC</sequence>
<dbReference type="InterPro" id="IPR017452">
    <property type="entry name" value="GPCR_Rhodpsn_7TM"/>
</dbReference>
<keyword evidence="3 9" id="KW-1133">Transmembrane helix</keyword>
<dbReference type="InterPro" id="IPR026234">
    <property type="entry name" value="MRGPCRFAMILY"/>
</dbReference>
<feature type="transmembrane region" description="Helical" evidence="9">
    <location>
        <begin position="318"/>
        <end position="337"/>
    </location>
</feature>
<reference evidence="11" key="2">
    <citation type="submission" date="2025-09" db="UniProtKB">
        <authorList>
            <consortium name="Ensembl"/>
        </authorList>
    </citation>
    <scope>IDENTIFICATION</scope>
</reference>
<evidence type="ECO:0000256" key="5">
    <source>
        <dbReference type="ARBA" id="ARBA00023136"/>
    </source>
</evidence>
<dbReference type="Gene3D" id="1.20.1070.10">
    <property type="entry name" value="Rhodopsin 7-helix transmembrane proteins"/>
    <property type="match status" value="1"/>
</dbReference>
<keyword evidence="5 9" id="KW-0472">Membrane</keyword>
<dbReference type="Proteomes" id="UP000694521">
    <property type="component" value="Unplaced"/>
</dbReference>
<evidence type="ECO:0000256" key="1">
    <source>
        <dbReference type="ARBA" id="ARBA00004141"/>
    </source>
</evidence>
<dbReference type="Ensembl" id="ENSACDT00005013348.1">
    <property type="protein sequence ID" value="ENSACDP00005011129.1"/>
    <property type="gene ID" value="ENSACDG00005008119.1"/>
</dbReference>
<evidence type="ECO:0000256" key="7">
    <source>
        <dbReference type="ARBA" id="ARBA00023224"/>
    </source>
</evidence>
<feature type="region of interest" description="Disordered" evidence="8">
    <location>
        <begin position="156"/>
        <end position="195"/>
    </location>
</feature>
<feature type="transmembrane region" description="Helical" evidence="9">
    <location>
        <begin position="282"/>
        <end position="306"/>
    </location>
</feature>
<reference evidence="11" key="1">
    <citation type="submission" date="2025-08" db="UniProtKB">
        <authorList>
            <consortium name="Ensembl"/>
        </authorList>
    </citation>
    <scope>IDENTIFICATION</scope>
</reference>
<evidence type="ECO:0000256" key="2">
    <source>
        <dbReference type="ARBA" id="ARBA00022692"/>
    </source>
</evidence>
<dbReference type="PROSITE" id="PS50262">
    <property type="entry name" value="G_PROTEIN_RECEP_F1_2"/>
    <property type="match status" value="1"/>
</dbReference>
<dbReference type="GO" id="GO:0005886">
    <property type="term" value="C:plasma membrane"/>
    <property type="evidence" value="ECO:0007669"/>
    <property type="project" value="TreeGrafter"/>
</dbReference>
<dbReference type="GO" id="GO:0004930">
    <property type="term" value="F:G protein-coupled receptor activity"/>
    <property type="evidence" value="ECO:0007669"/>
    <property type="project" value="UniProtKB-KW"/>
</dbReference>
<feature type="compositionally biased region" description="Pro residues" evidence="8">
    <location>
        <begin position="66"/>
        <end position="83"/>
    </location>
</feature>
<feature type="transmembrane region" description="Helical" evidence="9">
    <location>
        <begin position="242"/>
        <end position="270"/>
    </location>
</feature>
<evidence type="ECO:0000256" key="9">
    <source>
        <dbReference type="SAM" id="Phobius"/>
    </source>
</evidence>
<evidence type="ECO:0000259" key="10">
    <source>
        <dbReference type="PROSITE" id="PS50262"/>
    </source>
</evidence>
<keyword evidence="2 9" id="KW-0812">Transmembrane</keyword>
<evidence type="ECO:0000256" key="6">
    <source>
        <dbReference type="ARBA" id="ARBA00023170"/>
    </source>
</evidence>
<evidence type="ECO:0000256" key="4">
    <source>
        <dbReference type="ARBA" id="ARBA00023040"/>
    </source>
</evidence>
<protein>
    <recommendedName>
        <fullName evidence="10">G-protein coupled receptors family 1 profile domain-containing protein</fullName>
    </recommendedName>
</protein>
<name>A0A8B9DVY8_ANSCY</name>
<evidence type="ECO:0000256" key="8">
    <source>
        <dbReference type="SAM" id="MobiDB-lite"/>
    </source>
</evidence>
<keyword evidence="12" id="KW-1185">Reference proteome</keyword>
<keyword evidence="4" id="KW-0297">G-protein coupled receptor</keyword>
<feature type="region of interest" description="Disordered" evidence="8">
    <location>
        <begin position="62"/>
        <end position="107"/>
    </location>
</feature>
<dbReference type="SUPFAM" id="SSF81321">
    <property type="entry name" value="Family A G protein-coupled receptor-like"/>
    <property type="match status" value="1"/>
</dbReference>
<keyword evidence="7" id="KW-0807">Transducer</keyword>
<accession>A0A8B9DVY8</accession>
<evidence type="ECO:0000313" key="11">
    <source>
        <dbReference type="Ensembl" id="ENSACDP00005011129.1"/>
    </source>
</evidence>
<organism evidence="11 12">
    <name type="scientific">Anser cygnoides</name>
    <name type="common">Swan goose</name>
    <dbReference type="NCBI Taxonomy" id="8845"/>
    <lineage>
        <taxon>Eukaryota</taxon>
        <taxon>Metazoa</taxon>
        <taxon>Chordata</taxon>
        <taxon>Craniata</taxon>
        <taxon>Vertebrata</taxon>
        <taxon>Euteleostomi</taxon>
        <taxon>Archelosauria</taxon>
        <taxon>Archosauria</taxon>
        <taxon>Dinosauria</taxon>
        <taxon>Saurischia</taxon>
        <taxon>Theropoda</taxon>
        <taxon>Coelurosauria</taxon>
        <taxon>Aves</taxon>
        <taxon>Neognathae</taxon>
        <taxon>Galloanserae</taxon>
        <taxon>Anseriformes</taxon>
        <taxon>Anatidae</taxon>
        <taxon>Anserinae</taxon>
        <taxon>Anser</taxon>
    </lineage>
</organism>
<dbReference type="PANTHER" id="PTHR11334:SF68">
    <property type="entry name" value="G-PROTEIN COUPLED RECEPTORS FAMILY 1 PROFILE DOMAIN-CONTAINING PROTEIN-RELATED"/>
    <property type="match status" value="1"/>
</dbReference>
<dbReference type="AlphaFoldDB" id="A0A8B9DVY8"/>
<evidence type="ECO:0000313" key="12">
    <source>
        <dbReference type="Proteomes" id="UP000694521"/>
    </source>
</evidence>
<evidence type="ECO:0000256" key="3">
    <source>
        <dbReference type="ARBA" id="ARBA00022989"/>
    </source>
</evidence>
<keyword evidence="6" id="KW-0675">Receptor</keyword>
<comment type="subcellular location">
    <subcellularLocation>
        <location evidence="1">Membrane</location>
        <topology evidence="1">Multi-pass membrane protein</topology>
    </subcellularLocation>
</comment>
<dbReference type="PANTHER" id="PTHR11334">
    <property type="entry name" value="MAS-RELATED G-PROTEIN COUPLED RECEPTOR"/>
    <property type="match status" value="1"/>
</dbReference>